<sequence length="149" mass="15725">MFDVNVNGPFLGMKHQIPAMLIKSRAKEGKEVIVNFASVAGIRGVRGKGPYSASKAAVMSMTQTAALDYADKGIRVFCIAPGFVDTPMLEKEFEIVPDIKQLLPMLQPLGGGRLLKPEEVADVVGFLCSEAASAMTGNIIPVDGGVMAG</sequence>
<dbReference type="InterPro" id="IPR020904">
    <property type="entry name" value="Sc_DH/Rdtase_CS"/>
</dbReference>
<dbReference type="PROSITE" id="PS00061">
    <property type="entry name" value="ADH_SHORT"/>
    <property type="match status" value="1"/>
</dbReference>
<dbReference type="EMBL" id="LAZR01031518">
    <property type="protein sequence ID" value="KKL53517.1"/>
    <property type="molecule type" value="Genomic_DNA"/>
</dbReference>
<comment type="caution">
    <text evidence="3">The sequence shown here is derived from an EMBL/GenBank/DDBJ whole genome shotgun (WGS) entry which is preliminary data.</text>
</comment>
<proteinExistence type="inferred from homology"/>
<dbReference type="AlphaFoldDB" id="A0A0F9FR15"/>
<evidence type="ECO:0000256" key="1">
    <source>
        <dbReference type="ARBA" id="ARBA00006484"/>
    </source>
</evidence>
<dbReference type="CDD" id="cd05233">
    <property type="entry name" value="SDR_c"/>
    <property type="match status" value="1"/>
</dbReference>
<dbReference type="Pfam" id="PF13561">
    <property type="entry name" value="adh_short_C2"/>
    <property type="match status" value="1"/>
</dbReference>
<accession>A0A0F9FR15</accession>
<comment type="similarity">
    <text evidence="1">Belongs to the short-chain dehydrogenases/reductases (SDR) family.</text>
</comment>
<dbReference type="PANTHER" id="PTHR24321:SF8">
    <property type="entry name" value="ESTRADIOL 17-BETA-DEHYDROGENASE 8-RELATED"/>
    <property type="match status" value="1"/>
</dbReference>
<dbReference type="Gene3D" id="3.40.50.720">
    <property type="entry name" value="NAD(P)-binding Rossmann-like Domain"/>
    <property type="match status" value="1"/>
</dbReference>
<dbReference type="SUPFAM" id="SSF51735">
    <property type="entry name" value="NAD(P)-binding Rossmann-fold domains"/>
    <property type="match status" value="1"/>
</dbReference>
<keyword evidence="2" id="KW-0560">Oxidoreductase</keyword>
<dbReference type="PRINTS" id="PR00080">
    <property type="entry name" value="SDRFAMILY"/>
</dbReference>
<dbReference type="PANTHER" id="PTHR24321">
    <property type="entry name" value="DEHYDROGENASES, SHORT CHAIN"/>
    <property type="match status" value="1"/>
</dbReference>
<organism evidence="3">
    <name type="scientific">marine sediment metagenome</name>
    <dbReference type="NCBI Taxonomy" id="412755"/>
    <lineage>
        <taxon>unclassified sequences</taxon>
        <taxon>metagenomes</taxon>
        <taxon>ecological metagenomes</taxon>
    </lineage>
</organism>
<dbReference type="InterPro" id="IPR002347">
    <property type="entry name" value="SDR_fam"/>
</dbReference>
<evidence type="ECO:0000313" key="3">
    <source>
        <dbReference type="EMBL" id="KKL53517.1"/>
    </source>
</evidence>
<dbReference type="GO" id="GO:0016491">
    <property type="term" value="F:oxidoreductase activity"/>
    <property type="evidence" value="ECO:0007669"/>
    <property type="project" value="UniProtKB-KW"/>
</dbReference>
<evidence type="ECO:0000256" key="2">
    <source>
        <dbReference type="ARBA" id="ARBA00023002"/>
    </source>
</evidence>
<protein>
    <submittedName>
        <fullName evidence="3">Uncharacterized protein</fullName>
    </submittedName>
</protein>
<dbReference type="PRINTS" id="PR00081">
    <property type="entry name" value="GDHRDH"/>
</dbReference>
<dbReference type="InterPro" id="IPR036291">
    <property type="entry name" value="NAD(P)-bd_dom_sf"/>
</dbReference>
<reference evidence="3" key="1">
    <citation type="journal article" date="2015" name="Nature">
        <title>Complex archaea that bridge the gap between prokaryotes and eukaryotes.</title>
        <authorList>
            <person name="Spang A."/>
            <person name="Saw J.H."/>
            <person name="Jorgensen S.L."/>
            <person name="Zaremba-Niedzwiedzka K."/>
            <person name="Martijn J."/>
            <person name="Lind A.E."/>
            <person name="van Eijk R."/>
            <person name="Schleper C."/>
            <person name="Guy L."/>
            <person name="Ettema T.J."/>
        </authorList>
    </citation>
    <scope>NUCLEOTIDE SEQUENCE</scope>
</reference>
<gene>
    <name evidence="3" type="ORF">LCGC14_2274640</name>
</gene>
<name>A0A0F9FR15_9ZZZZ</name>